<dbReference type="Proteomes" id="UP001054252">
    <property type="component" value="Unassembled WGS sequence"/>
</dbReference>
<feature type="region of interest" description="Disordered" evidence="4">
    <location>
        <begin position="506"/>
        <end position="550"/>
    </location>
</feature>
<dbReference type="CDD" id="cd00028">
    <property type="entry name" value="B_lectin"/>
    <property type="match status" value="1"/>
</dbReference>
<evidence type="ECO:0000256" key="5">
    <source>
        <dbReference type="SAM" id="SignalP"/>
    </source>
</evidence>
<dbReference type="InterPro" id="IPR000858">
    <property type="entry name" value="S_locus_glycoprot_dom"/>
</dbReference>
<feature type="compositionally biased region" description="Polar residues" evidence="4">
    <location>
        <begin position="370"/>
        <end position="386"/>
    </location>
</feature>
<sequence>MEGNTYPWWVLCLLFFIGFFLNSHVSSGTDTISGNQSLSGDQTIVSSGGVFELGFFKPGHSPKYYIGIWYKKVSKKTIVWVANREKPVRNANSSVLRISDGNLVLFNEFQLPIRSTNISVAGSSSIKAVLGDDGNLVLRNRPNSTSNLWESFNFPADTWLPGMKFGFMFEPYQSQLLTSWKNSEDPASGLFSLEFDDILWNKSVQYSTTGLWDRNISSLDPDMRLNYLCNFSHVSNENERQVKQLSWLESSKQWNVLWSQHRQQCKVYAFCGAFGSCNEKALPFCNCLQGFDPKWNCATMASPYFDDFQKLFITSPQVSSYVNPLYDEKATAGSESFKSLAERIVDFAEESNRLHEERIRRLEENLKHVVQSQQRHAASEATSTSMPPSHSKSTKTNTSNSPLTPRRHKPTQVQTCQPSINEALLKKCSRRLCFLNGRSPSKFNYGQWLKVKYPFKVVSLKRGVISNLGGQPSQIEQQRLQDLIANEAHKAIEKEVARFVPLQPDANSSIQSMPPQQKHVCKLSPPQHHKDNIGGGIRNTMPSHLPSGRRKMKSKDLYWTPMKEQEQQTHVSEWRHGGHDLVEKHGGMCKCYLYKQSQFRHCRHINLVACPEFLTQNPRTLRRRLQKKRAKEHRRHVAEVHASQRQQPPRKQRFIWVEKKKHNAASQEANQNLVNAIVSPKTFAKHVPFKSNDSKATKELNASSKTISLGEFIIELPSSIPNLPFVFTRKQDAASSSKDTTKNKANMSTKENKGRDHKKDAATFVPRGGMLPSVKSMSPKRHSANNMKSLQMHKALDEGTYWLRNLDGSLHLTKINSLPFQPCCPSVCREMALLLRHYAFYGGVLDLCLHPSSTLGSSEGHRESPFLTLSKVSGTPSQSYLPRSQKGRFWRQHLVILVRSFLGDFVSFSQQKHCFVVCKDNKTCYNYPFIAIETCYNYPCTAITASLTRKKFM</sequence>
<keyword evidence="3" id="KW-0325">Glycoprotein</keyword>
<dbReference type="FunFam" id="2.90.10.10:FF:000002">
    <property type="entry name" value="Serine/threonine-protein kinase"/>
    <property type="match status" value="1"/>
</dbReference>
<keyword evidence="8" id="KW-1185">Reference proteome</keyword>
<feature type="domain" description="Bulb-type lectin" evidence="6">
    <location>
        <begin position="29"/>
        <end position="151"/>
    </location>
</feature>
<organism evidence="7 8">
    <name type="scientific">Rubroshorea leprosula</name>
    <dbReference type="NCBI Taxonomy" id="152421"/>
    <lineage>
        <taxon>Eukaryota</taxon>
        <taxon>Viridiplantae</taxon>
        <taxon>Streptophyta</taxon>
        <taxon>Embryophyta</taxon>
        <taxon>Tracheophyta</taxon>
        <taxon>Spermatophyta</taxon>
        <taxon>Magnoliopsida</taxon>
        <taxon>eudicotyledons</taxon>
        <taxon>Gunneridae</taxon>
        <taxon>Pentapetalae</taxon>
        <taxon>rosids</taxon>
        <taxon>malvids</taxon>
        <taxon>Malvales</taxon>
        <taxon>Dipterocarpaceae</taxon>
        <taxon>Rubroshorea</taxon>
    </lineage>
</organism>
<feature type="compositionally biased region" description="Polar residues" evidence="4">
    <location>
        <begin position="506"/>
        <end position="515"/>
    </location>
</feature>
<evidence type="ECO:0000256" key="3">
    <source>
        <dbReference type="ARBA" id="ARBA00023180"/>
    </source>
</evidence>
<feature type="region of interest" description="Disordered" evidence="4">
    <location>
        <begin position="731"/>
        <end position="758"/>
    </location>
</feature>
<reference evidence="7 8" key="1">
    <citation type="journal article" date="2021" name="Commun. Biol.">
        <title>The genome of Shorea leprosula (Dipterocarpaceae) highlights the ecological relevance of drought in aseasonal tropical rainforests.</title>
        <authorList>
            <person name="Ng K.K.S."/>
            <person name="Kobayashi M.J."/>
            <person name="Fawcett J.A."/>
            <person name="Hatakeyama M."/>
            <person name="Paape T."/>
            <person name="Ng C.H."/>
            <person name="Ang C.C."/>
            <person name="Tnah L.H."/>
            <person name="Lee C.T."/>
            <person name="Nishiyama T."/>
            <person name="Sese J."/>
            <person name="O'Brien M.J."/>
            <person name="Copetti D."/>
            <person name="Mohd Noor M.I."/>
            <person name="Ong R.C."/>
            <person name="Putra M."/>
            <person name="Sireger I.Z."/>
            <person name="Indrioko S."/>
            <person name="Kosugi Y."/>
            <person name="Izuno A."/>
            <person name="Isagi Y."/>
            <person name="Lee S.L."/>
            <person name="Shimizu K.K."/>
        </authorList>
    </citation>
    <scope>NUCLEOTIDE SEQUENCE [LARGE SCALE GENOMIC DNA]</scope>
    <source>
        <strain evidence="7">214</strain>
    </source>
</reference>
<feature type="chain" id="PRO_5043820288" description="Bulb-type lectin domain-containing protein" evidence="5">
    <location>
        <begin position="29"/>
        <end position="953"/>
    </location>
</feature>
<dbReference type="Pfam" id="PF01453">
    <property type="entry name" value="B_lectin"/>
    <property type="match status" value="1"/>
</dbReference>
<keyword evidence="1 5" id="KW-0732">Signal</keyword>
<feature type="signal peptide" evidence="5">
    <location>
        <begin position="1"/>
        <end position="28"/>
    </location>
</feature>
<gene>
    <name evidence="7" type="ORF">SLEP1_g31424</name>
</gene>
<dbReference type="PANTHER" id="PTHR32444:SF247">
    <property type="entry name" value="OS01G0958200 PROTEIN"/>
    <property type="match status" value="1"/>
</dbReference>
<dbReference type="SUPFAM" id="SSF51110">
    <property type="entry name" value="alpha-D-mannose-specific plant lectins"/>
    <property type="match status" value="1"/>
</dbReference>
<evidence type="ECO:0000256" key="4">
    <source>
        <dbReference type="SAM" id="MobiDB-lite"/>
    </source>
</evidence>
<protein>
    <recommendedName>
        <fullName evidence="6">Bulb-type lectin domain-containing protein</fullName>
    </recommendedName>
</protein>
<name>A0AAV5K3B9_9ROSI</name>
<dbReference type="Gene3D" id="2.90.10.10">
    <property type="entry name" value="Bulb-type lectin domain"/>
    <property type="match status" value="1"/>
</dbReference>
<feature type="compositionally biased region" description="Low complexity" evidence="4">
    <location>
        <begin position="387"/>
        <end position="404"/>
    </location>
</feature>
<dbReference type="InterPro" id="IPR000742">
    <property type="entry name" value="EGF"/>
</dbReference>
<evidence type="ECO:0000259" key="6">
    <source>
        <dbReference type="PROSITE" id="PS50927"/>
    </source>
</evidence>
<dbReference type="InterPro" id="IPR001480">
    <property type="entry name" value="Bulb-type_lectin_dom"/>
</dbReference>
<dbReference type="PANTHER" id="PTHR32444">
    <property type="entry name" value="BULB-TYPE LECTIN DOMAIN-CONTAINING PROTEIN"/>
    <property type="match status" value="1"/>
</dbReference>
<feature type="compositionally biased region" description="Polar residues" evidence="4">
    <location>
        <begin position="733"/>
        <end position="749"/>
    </location>
</feature>
<comment type="caution">
    <text evidence="7">The sequence shown here is derived from an EMBL/GenBank/DDBJ whole genome shotgun (WGS) entry which is preliminary data.</text>
</comment>
<feature type="region of interest" description="Disordered" evidence="4">
    <location>
        <begin position="368"/>
        <end position="415"/>
    </location>
</feature>
<dbReference type="PROSITE" id="PS50927">
    <property type="entry name" value="BULB_LECTIN"/>
    <property type="match status" value="1"/>
</dbReference>
<evidence type="ECO:0000313" key="8">
    <source>
        <dbReference type="Proteomes" id="UP001054252"/>
    </source>
</evidence>
<evidence type="ECO:0000256" key="1">
    <source>
        <dbReference type="ARBA" id="ARBA00022729"/>
    </source>
</evidence>
<keyword evidence="2" id="KW-1015">Disulfide bond</keyword>
<dbReference type="PROSITE" id="PS01186">
    <property type="entry name" value="EGF_2"/>
    <property type="match status" value="1"/>
</dbReference>
<evidence type="ECO:0000256" key="2">
    <source>
        <dbReference type="ARBA" id="ARBA00023157"/>
    </source>
</evidence>
<evidence type="ECO:0000313" key="7">
    <source>
        <dbReference type="EMBL" id="GKV21444.1"/>
    </source>
</evidence>
<dbReference type="GO" id="GO:0048544">
    <property type="term" value="P:recognition of pollen"/>
    <property type="evidence" value="ECO:0007669"/>
    <property type="project" value="InterPro"/>
</dbReference>
<proteinExistence type="predicted"/>
<dbReference type="EMBL" id="BPVZ01000057">
    <property type="protein sequence ID" value="GKV21444.1"/>
    <property type="molecule type" value="Genomic_DNA"/>
</dbReference>
<dbReference type="SMART" id="SM00108">
    <property type="entry name" value="B_lectin"/>
    <property type="match status" value="1"/>
</dbReference>
<accession>A0AAV5K3B9</accession>
<dbReference type="AlphaFoldDB" id="A0AAV5K3B9"/>
<dbReference type="InterPro" id="IPR036426">
    <property type="entry name" value="Bulb-type_lectin_dom_sf"/>
</dbReference>
<dbReference type="Pfam" id="PF00954">
    <property type="entry name" value="S_locus_glycop"/>
    <property type="match status" value="1"/>
</dbReference>